<feature type="transmembrane region" description="Helical" evidence="7">
    <location>
        <begin position="349"/>
        <end position="370"/>
    </location>
</feature>
<dbReference type="Proteomes" id="UP000276634">
    <property type="component" value="Unassembled WGS sequence"/>
</dbReference>
<protein>
    <submittedName>
        <fullName evidence="9">Putative MFS family arabinose efflux permease</fullName>
    </submittedName>
</protein>
<feature type="transmembrane region" description="Helical" evidence="7">
    <location>
        <begin position="21"/>
        <end position="47"/>
    </location>
</feature>
<evidence type="ECO:0000313" key="10">
    <source>
        <dbReference type="Proteomes" id="UP000276634"/>
    </source>
</evidence>
<keyword evidence="2" id="KW-0813">Transport</keyword>
<sequence>MSQRNPQTVPDAGMTPGERRATAAVALVFGLRMAGLFMILPVFALYAGHLEGVTPTLVGVAIGAYGLTQALLQIPFGLLSDRLGRKRVITAGLVVFAAGSVVAATADGIWGVILGRALQGAGAVAAALMALLADLTRDEQRTKAMAGVGMSIGLSFALAMVAGPPLAAWIGVPGIFWLTGVLALLGIAVIHGVVPDPARSSRHRDTEPVPGELVRVLAQPELLRLDLGIFALHAVLTATFVALPPLLRSEAGLAPAAHGWLYLGAMAAGVAGMVPLVILAERRGRMRAVFLGAIVLLALAELLLWAGHGRLVPAALALAVFFWGFNVLEATLPSLVSRTVRPDGKGTAMGVYSSSQFLGAFVGGALGGWVSGRFGLPAVFLAALGLLVLWLAAALGMRPPPARRSVLVPVGRLEADEAALLATRLAALPGVVEAVVVAEEELAYLKVDPARFDPASVREFSVAAA</sequence>
<dbReference type="CDD" id="cd17472">
    <property type="entry name" value="MFS_YajR_like"/>
    <property type="match status" value="1"/>
</dbReference>
<dbReference type="InterPro" id="IPR036259">
    <property type="entry name" value="MFS_trans_sf"/>
</dbReference>
<evidence type="ECO:0000256" key="5">
    <source>
        <dbReference type="ARBA" id="ARBA00022989"/>
    </source>
</evidence>
<dbReference type="GO" id="GO:0005886">
    <property type="term" value="C:plasma membrane"/>
    <property type="evidence" value="ECO:0007669"/>
    <property type="project" value="UniProtKB-SubCell"/>
</dbReference>
<dbReference type="InterPro" id="IPR050171">
    <property type="entry name" value="MFS_Transporters"/>
</dbReference>
<evidence type="ECO:0000259" key="8">
    <source>
        <dbReference type="PROSITE" id="PS50850"/>
    </source>
</evidence>
<feature type="domain" description="Major facilitator superfamily (MFS) profile" evidence="8">
    <location>
        <begin position="18"/>
        <end position="402"/>
    </location>
</feature>
<gene>
    <name evidence="9" type="ORF">EDC57_0762</name>
</gene>
<dbReference type="Pfam" id="PF07690">
    <property type="entry name" value="MFS_1"/>
    <property type="match status" value="2"/>
</dbReference>
<evidence type="ECO:0000256" key="2">
    <source>
        <dbReference type="ARBA" id="ARBA00022448"/>
    </source>
</evidence>
<organism evidence="9 10">
    <name type="scientific">Inmirania thermothiophila</name>
    <dbReference type="NCBI Taxonomy" id="1750597"/>
    <lineage>
        <taxon>Bacteria</taxon>
        <taxon>Pseudomonadati</taxon>
        <taxon>Pseudomonadota</taxon>
        <taxon>Gammaproteobacteria</taxon>
        <taxon>Chromatiales</taxon>
        <taxon>Ectothiorhodospiraceae</taxon>
        <taxon>Inmirania</taxon>
    </lineage>
</organism>
<dbReference type="PANTHER" id="PTHR23517">
    <property type="entry name" value="RESISTANCE PROTEIN MDTM, PUTATIVE-RELATED-RELATED"/>
    <property type="match status" value="1"/>
</dbReference>
<dbReference type="RefSeq" id="WP_245995113.1">
    <property type="nucleotide sequence ID" value="NZ_RJVI01000001.1"/>
</dbReference>
<feature type="transmembrane region" description="Helical" evidence="7">
    <location>
        <begin position="227"/>
        <end position="247"/>
    </location>
</feature>
<feature type="transmembrane region" description="Helical" evidence="7">
    <location>
        <begin position="311"/>
        <end position="328"/>
    </location>
</feature>
<evidence type="ECO:0000256" key="1">
    <source>
        <dbReference type="ARBA" id="ARBA00004651"/>
    </source>
</evidence>
<dbReference type="GO" id="GO:0022857">
    <property type="term" value="F:transmembrane transporter activity"/>
    <property type="evidence" value="ECO:0007669"/>
    <property type="project" value="InterPro"/>
</dbReference>
<keyword evidence="6 7" id="KW-0472">Membrane</keyword>
<evidence type="ECO:0000256" key="6">
    <source>
        <dbReference type="ARBA" id="ARBA00023136"/>
    </source>
</evidence>
<comment type="subcellular location">
    <subcellularLocation>
        <location evidence="1">Cell membrane</location>
        <topology evidence="1">Multi-pass membrane protein</topology>
    </subcellularLocation>
</comment>
<dbReference type="InterPro" id="IPR011701">
    <property type="entry name" value="MFS"/>
</dbReference>
<feature type="transmembrane region" description="Helical" evidence="7">
    <location>
        <begin position="287"/>
        <end position="305"/>
    </location>
</feature>
<feature type="transmembrane region" description="Helical" evidence="7">
    <location>
        <begin position="88"/>
        <end position="106"/>
    </location>
</feature>
<evidence type="ECO:0000256" key="7">
    <source>
        <dbReference type="SAM" id="Phobius"/>
    </source>
</evidence>
<feature type="transmembrane region" description="Helical" evidence="7">
    <location>
        <begin position="144"/>
        <end position="163"/>
    </location>
</feature>
<keyword evidence="5 7" id="KW-1133">Transmembrane helix</keyword>
<name>A0A3N1Y7S6_9GAMM</name>
<keyword evidence="3" id="KW-1003">Cell membrane</keyword>
<evidence type="ECO:0000256" key="3">
    <source>
        <dbReference type="ARBA" id="ARBA00022475"/>
    </source>
</evidence>
<evidence type="ECO:0000313" key="9">
    <source>
        <dbReference type="EMBL" id="ROR34853.1"/>
    </source>
</evidence>
<proteinExistence type="predicted"/>
<feature type="transmembrane region" description="Helical" evidence="7">
    <location>
        <begin position="53"/>
        <end position="76"/>
    </location>
</feature>
<keyword evidence="4 7" id="KW-0812">Transmembrane</keyword>
<dbReference type="PROSITE" id="PS50850">
    <property type="entry name" value="MFS"/>
    <property type="match status" value="1"/>
</dbReference>
<dbReference type="SUPFAM" id="SSF103473">
    <property type="entry name" value="MFS general substrate transporter"/>
    <property type="match status" value="1"/>
</dbReference>
<feature type="transmembrane region" description="Helical" evidence="7">
    <location>
        <begin position="175"/>
        <end position="194"/>
    </location>
</feature>
<dbReference type="InterPro" id="IPR054152">
    <property type="entry name" value="YajR_YAM"/>
</dbReference>
<dbReference type="AlphaFoldDB" id="A0A3N1Y7S6"/>
<reference evidence="9 10" key="1">
    <citation type="submission" date="2018-11" db="EMBL/GenBank/DDBJ databases">
        <title>Genomic Encyclopedia of Type Strains, Phase IV (KMG-IV): sequencing the most valuable type-strain genomes for metagenomic binning, comparative biology and taxonomic classification.</title>
        <authorList>
            <person name="Goeker M."/>
        </authorList>
    </citation>
    <scope>NUCLEOTIDE SEQUENCE [LARGE SCALE GENOMIC DNA]</scope>
    <source>
        <strain evidence="9 10">DSM 100275</strain>
    </source>
</reference>
<dbReference type="Gene3D" id="1.20.1250.20">
    <property type="entry name" value="MFS general substrate transporter like domains"/>
    <property type="match status" value="1"/>
</dbReference>
<dbReference type="InterPro" id="IPR020846">
    <property type="entry name" value="MFS_dom"/>
</dbReference>
<accession>A0A3N1Y7S6</accession>
<dbReference type="EMBL" id="RJVI01000001">
    <property type="protein sequence ID" value="ROR34853.1"/>
    <property type="molecule type" value="Genomic_DNA"/>
</dbReference>
<feature type="transmembrane region" description="Helical" evidence="7">
    <location>
        <begin position="376"/>
        <end position="395"/>
    </location>
</feature>
<evidence type="ECO:0000256" key="4">
    <source>
        <dbReference type="ARBA" id="ARBA00022692"/>
    </source>
</evidence>
<dbReference type="PANTHER" id="PTHR23517:SF2">
    <property type="entry name" value="MULTIDRUG RESISTANCE PROTEIN MDTH"/>
    <property type="match status" value="1"/>
</dbReference>
<keyword evidence="10" id="KW-1185">Reference proteome</keyword>
<feature type="transmembrane region" description="Helical" evidence="7">
    <location>
        <begin position="259"/>
        <end position="280"/>
    </location>
</feature>
<dbReference type="Pfam" id="PF21987">
    <property type="entry name" value="YajR_YAM"/>
    <property type="match status" value="1"/>
</dbReference>
<feature type="transmembrane region" description="Helical" evidence="7">
    <location>
        <begin position="112"/>
        <end position="132"/>
    </location>
</feature>
<dbReference type="Gene3D" id="3.30.70.100">
    <property type="match status" value="1"/>
</dbReference>
<comment type="caution">
    <text evidence="9">The sequence shown here is derived from an EMBL/GenBank/DDBJ whole genome shotgun (WGS) entry which is preliminary data.</text>
</comment>